<keyword evidence="1" id="KW-0472">Membrane</keyword>
<sequence>MATCHDLAAVEASGYGERVSYGSSDSFLWRSFLWGCELLVAGFIWRIVNAKVRELSTASVGWNVSLVRSAFASEEVDAILSLPLGSTHANDSLLWHFNKSGVYSVKSGILLGGGSVLRFGVLFVTSIRKLLCMPYKAVRT</sequence>
<dbReference type="EMBL" id="VAHF01000001">
    <property type="protein sequence ID" value="TXG72624.1"/>
    <property type="molecule type" value="Genomic_DNA"/>
</dbReference>
<organism evidence="2 3">
    <name type="scientific">Acer yangbiense</name>
    <dbReference type="NCBI Taxonomy" id="1000413"/>
    <lineage>
        <taxon>Eukaryota</taxon>
        <taxon>Viridiplantae</taxon>
        <taxon>Streptophyta</taxon>
        <taxon>Embryophyta</taxon>
        <taxon>Tracheophyta</taxon>
        <taxon>Spermatophyta</taxon>
        <taxon>Magnoliopsida</taxon>
        <taxon>eudicotyledons</taxon>
        <taxon>Gunneridae</taxon>
        <taxon>Pentapetalae</taxon>
        <taxon>rosids</taxon>
        <taxon>malvids</taxon>
        <taxon>Sapindales</taxon>
        <taxon>Sapindaceae</taxon>
        <taxon>Hippocastanoideae</taxon>
        <taxon>Acereae</taxon>
        <taxon>Acer</taxon>
    </lineage>
</organism>
<dbReference type="Proteomes" id="UP000323000">
    <property type="component" value="Chromosome 1"/>
</dbReference>
<comment type="caution">
    <text evidence="2">The sequence shown here is derived from an EMBL/GenBank/DDBJ whole genome shotgun (WGS) entry which is preliminary data.</text>
</comment>
<dbReference type="AlphaFoldDB" id="A0A5C7IUU4"/>
<keyword evidence="1" id="KW-0812">Transmembrane</keyword>
<keyword evidence="1" id="KW-1133">Transmembrane helix</keyword>
<keyword evidence="3" id="KW-1185">Reference proteome</keyword>
<evidence type="ECO:0000313" key="3">
    <source>
        <dbReference type="Proteomes" id="UP000323000"/>
    </source>
</evidence>
<protein>
    <submittedName>
        <fullName evidence="2">Uncharacterized protein</fullName>
    </submittedName>
</protein>
<name>A0A5C7IUU4_9ROSI</name>
<proteinExistence type="predicted"/>
<dbReference type="OrthoDB" id="1938246at2759"/>
<accession>A0A5C7IUU4</accession>
<feature type="transmembrane region" description="Helical" evidence="1">
    <location>
        <begin position="27"/>
        <end position="48"/>
    </location>
</feature>
<gene>
    <name evidence="2" type="ORF">EZV62_001203</name>
</gene>
<evidence type="ECO:0000313" key="2">
    <source>
        <dbReference type="EMBL" id="TXG72624.1"/>
    </source>
</evidence>
<reference evidence="3" key="1">
    <citation type="journal article" date="2019" name="Gigascience">
        <title>De novo genome assembly of the endangered Acer yangbiense, a plant species with extremely small populations endemic to Yunnan Province, China.</title>
        <authorList>
            <person name="Yang J."/>
            <person name="Wariss H.M."/>
            <person name="Tao L."/>
            <person name="Zhang R."/>
            <person name="Yun Q."/>
            <person name="Hollingsworth P."/>
            <person name="Dao Z."/>
            <person name="Luo G."/>
            <person name="Guo H."/>
            <person name="Ma Y."/>
            <person name="Sun W."/>
        </authorList>
    </citation>
    <scope>NUCLEOTIDE SEQUENCE [LARGE SCALE GENOMIC DNA]</scope>
    <source>
        <strain evidence="3">cv. Malutang</strain>
    </source>
</reference>
<evidence type="ECO:0000256" key="1">
    <source>
        <dbReference type="SAM" id="Phobius"/>
    </source>
</evidence>